<dbReference type="PANTHER" id="PTHR33048:SF129">
    <property type="entry name" value="INTEGRAL MEMBRANE PROTEIN-RELATED"/>
    <property type="match status" value="1"/>
</dbReference>
<sequence length="455" mass="50107">MGLPVKAMTDAFLSNPNAWQFFVNPGFVHPKTLDPNYVPPNRGPLMTVLSILNIILTFFIVIPRLYSRLFIVRSFRLDDWLIIPAFFSHLASTLVIMYAVRYAGLGKHIYDCTPAEILEWYVVQYVLGITMLTGIFLTRFSILCFIKSFIGPSDTKTSKVIIAVQVINCLVWPATMLPAVFMCTPEFRTWNLPVLILSKCISTSLAVDLQMSALAMGFVGVGVDIACLVLPMRVVWNLRLPKRQRIIVSGLFSIGSLACIASLCKAVYIAKQLTNSNPYDFNWTFVPVFVSAEFEQTLALVSACGPGLKPLFSRAFPVIRDTFLGGASWLRSSKNGSEVSGNSSKLPPSSASYSSEGKKSADGSETGMIRHSVTQGLWRGDLESGYGVAGVPSVWLGETEESWVPPRSVQVEIPRIWTGEVGEREVTAVVPPVWLGELNYTNGEEQGGWRGGRAI</sequence>
<feature type="transmembrane region" description="Helical" evidence="7">
    <location>
        <begin position="160"/>
        <end position="181"/>
    </location>
</feature>
<evidence type="ECO:0000256" key="7">
    <source>
        <dbReference type="SAM" id="Phobius"/>
    </source>
</evidence>
<dbReference type="InterPro" id="IPR049326">
    <property type="entry name" value="Rhodopsin_dom_fungi"/>
</dbReference>
<keyword evidence="10" id="KW-1185">Reference proteome</keyword>
<feature type="transmembrane region" description="Helical" evidence="7">
    <location>
        <begin position="45"/>
        <end position="67"/>
    </location>
</feature>
<name>A0A3N4KZQ4_9PEZI</name>
<comment type="similarity">
    <text evidence="5">Belongs to the SAT4 family.</text>
</comment>
<evidence type="ECO:0000256" key="1">
    <source>
        <dbReference type="ARBA" id="ARBA00004141"/>
    </source>
</evidence>
<feature type="domain" description="Rhodopsin" evidence="8">
    <location>
        <begin position="64"/>
        <end position="314"/>
    </location>
</feature>
<keyword evidence="4 7" id="KW-0472">Membrane</keyword>
<dbReference type="GO" id="GO:0016020">
    <property type="term" value="C:membrane"/>
    <property type="evidence" value="ECO:0007669"/>
    <property type="project" value="UniProtKB-SubCell"/>
</dbReference>
<evidence type="ECO:0000256" key="4">
    <source>
        <dbReference type="ARBA" id="ARBA00023136"/>
    </source>
</evidence>
<evidence type="ECO:0000313" key="9">
    <source>
        <dbReference type="EMBL" id="RPB13821.1"/>
    </source>
</evidence>
<dbReference type="STRING" id="1392247.A0A3N4KZQ4"/>
<gene>
    <name evidence="9" type="ORF">P167DRAFT_534801</name>
</gene>
<dbReference type="AlphaFoldDB" id="A0A3N4KZQ4"/>
<feature type="transmembrane region" description="Helical" evidence="7">
    <location>
        <begin position="79"/>
        <end position="100"/>
    </location>
</feature>
<reference evidence="9 10" key="1">
    <citation type="journal article" date="2018" name="Nat. Ecol. Evol.">
        <title>Pezizomycetes genomes reveal the molecular basis of ectomycorrhizal truffle lifestyle.</title>
        <authorList>
            <person name="Murat C."/>
            <person name="Payen T."/>
            <person name="Noel B."/>
            <person name="Kuo A."/>
            <person name="Morin E."/>
            <person name="Chen J."/>
            <person name="Kohler A."/>
            <person name="Krizsan K."/>
            <person name="Balestrini R."/>
            <person name="Da Silva C."/>
            <person name="Montanini B."/>
            <person name="Hainaut M."/>
            <person name="Levati E."/>
            <person name="Barry K.W."/>
            <person name="Belfiori B."/>
            <person name="Cichocki N."/>
            <person name="Clum A."/>
            <person name="Dockter R.B."/>
            <person name="Fauchery L."/>
            <person name="Guy J."/>
            <person name="Iotti M."/>
            <person name="Le Tacon F."/>
            <person name="Lindquist E.A."/>
            <person name="Lipzen A."/>
            <person name="Malagnac F."/>
            <person name="Mello A."/>
            <person name="Molinier V."/>
            <person name="Miyauchi S."/>
            <person name="Poulain J."/>
            <person name="Riccioni C."/>
            <person name="Rubini A."/>
            <person name="Sitrit Y."/>
            <person name="Splivallo R."/>
            <person name="Traeger S."/>
            <person name="Wang M."/>
            <person name="Zifcakova L."/>
            <person name="Wipf D."/>
            <person name="Zambonelli A."/>
            <person name="Paolocci F."/>
            <person name="Nowrousian M."/>
            <person name="Ottonello S."/>
            <person name="Baldrian P."/>
            <person name="Spatafora J.W."/>
            <person name="Henrissat B."/>
            <person name="Nagy L.G."/>
            <person name="Aury J.M."/>
            <person name="Wincker P."/>
            <person name="Grigoriev I.V."/>
            <person name="Bonfante P."/>
            <person name="Martin F.M."/>
        </authorList>
    </citation>
    <scope>NUCLEOTIDE SEQUENCE [LARGE SCALE GENOMIC DNA]</scope>
    <source>
        <strain evidence="9 10">CCBAS932</strain>
    </source>
</reference>
<keyword evidence="3 7" id="KW-1133">Transmembrane helix</keyword>
<proteinExistence type="inferred from homology"/>
<feature type="transmembrane region" description="Helical" evidence="7">
    <location>
        <begin position="213"/>
        <end position="234"/>
    </location>
</feature>
<evidence type="ECO:0000259" key="8">
    <source>
        <dbReference type="Pfam" id="PF20684"/>
    </source>
</evidence>
<organism evidence="9 10">
    <name type="scientific">Morchella conica CCBAS932</name>
    <dbReference type="NCBI Taxonomy" id="1392247"/>
    <lineage>
        <taxon>Eukaryota</taxon>
        <taxon>Fungi</taxon>
        <taxon>Dikarya</taxon>
        <taxon>Ascomycota</taxon>
        <taxon>Pezizomycotina</taxon>
        <taxon>Pezizomycetes</taxon>
        <taxon>Pezizales</taxon>
        <taxon>Morchellaceae</taxon>
        <taxon>Morchella</taxon>
    </lineage>
</organism>
<dbReference type="Pfam" id="PF20684">
    <property type="entry name" value="Fung_rhodopsin"/>
    <property type="match status" value="1"/>
</dbReference>
<comment type="subcellular location">
    <subcellularLocation>
        <location evidence="1">Membrane</location>
        <topology evidence="1">Multi-pass membrane protein</topology>
    </subcellularLocation>
</comment>
<dbReference type="PANTHER" id="PTHR33048">
    <property type="entry name" value="PTH11-LIKE INTEGRAL MEMBRANE PROTEIN (AFU_ORTHOLOGUE AFUA_5G11245)"/>
    <property type="match status" value="1"/>
</dbReference>
<dbReference type="Proteomes" id="UP000277580">
    <property type="component" value="Unassembled WGS sequence"/>
</dbReference>
<feature type="region of interest" description="Disordered" evidence="6">
    <location>
        <begin position="333"/>
        <end position="366"/>
    </location>
</feature>
<evidence type="ECO:0000313" key="10">
    <source>
        <dbReference type="Proteomes" id="UP000277580"/>
    </source>
</evidence>
<keyword evidence="2 7" id="KW-0812">Transmembrane</keyword>
<feature type="transmembrane region" description="Helical" evidence="7">
    <location>
        <begin position="246"/>
        <end position="268"/>
    </location>
</feature>
<evidence type="ECO:0000256" key="3">
    <source>
        <dbReference type="ARBA" id="ARBA00022989"/>
    </source>
</evidence>
<feature type="compositionally biased region" description="Low complexity" evidence="6">
    <location>
        <begin position="340"/>
        <end position="355"/>
    </location>
</feature>
<dbReference type="OrthoDB" id="4682787at2759"/>
<accession>A0A3N4KZQ4</accession>
<protein>
    <recommendedName>
        <fullName evidence="8">Rhodopsin domain-containing protein</fullName>
    </recommendedName>
</protein>
<dbReference type="InterPro" id="IPR052337">
    <property type="entry name" value="SAT4-like"/>
</dbReference>
<evidence type="ECO:0000256" key="6">
    <source>
        <dbReference type="SAM" id="MobiDB-lite"/>
    </source>
</evidence>
<feature type="transmembrane region" description="Helical" evidence="7">
    <location>
        <begin position="120"/>
        <end position="140"/>
    </location>
</feature>
<evidence type="ECO:0000256" key="5">
    <source>
        <dbReference type="ARBA" id="ARBA00038359"/>
    </source>
</evidence>
<dbReference type="EMBL" id="ML119121">
    <property type="protein sequence ID" value="RPB13821.1"/>
    <property type="molecule type" value="Genomic_DNA"/>
</dbReference>
<dbReference type="InParanoid" id="A0A3N4KZQ4"/>
<evidence type="ECO:0000256" key="2">
    <source>
        <dbReference type="ARBA" id="ARBA00022692"/>
    </source>
</evidence>